<dbReference type="PANTHER" id="PTHR46532:SF11">
    <property type="entry name" value="DYNEIN AXONEMAL HEAVY CHAIN 12"/>
    <property type="match status" value="1"/>
</dbReference>
<feature type="domain" description="Dynein heavy chain tail" evidence="1">
    <location>
        <begin position="266"/>
        <end position="440"/>
    </location>
</feature>
<evidence type="ECO:0000313" key="2">
    <source>
        <dbReference type="EMBL" id="CAD7441493.1"/>
    </source>
</evidence>
<name>A0A7R9EU74_9NEOP</name>
<reference evidence="2" key="1">
    <citation type="submission" date="2020-11" db="EMBL/GenBank/DDBJ databases">
        <authorList>
            <person name="Tran Van P."/>
        </authorList>
    </citation>
    <scope>NUCLEOTIDE SEQUENCE</scope>
</reference>
<dbReference type="AlphaFoldDB" id="A0A7R9EU74"/>
<dbReference type="GO" id="GO:0045505">
    <property type="term" value="F:dynein intermediate chain binding"/>
    <property type="evidence" value="ECO:0007669"/>
    <property type="project" value="InterPro"/>
</dbReference>
<feature type="domain" description="Dynein heavy chain tail" evidence="1">
    <location>
        <begin position="464"/>
        <end position="517"/>
    </location>
</feature>
<protein>
    <recommendedName>
        <fullName evidence="1">Dynein heavy chain tail domain-containing protein</fullName>
    </recommendedName>
</protein>
<gene>
    <name evidence="2" type="ORF">TBIB3V08_LOCUS3959</name>
</gene>
<dbReference type="Pfam" id="PF08385">
    <property type="entry name" value="DHC_N1"/>
    <property type="match status" value="3"/>
</dbReference>
<dbReference type="InterPro" id="IPR026983">
    <property type="entry name" value="DHC"/>
</dbReference>
<sequence>MLSWFQYQTCCLCSRGPVPDVLSLFQRSSSRHVVLVPVPDVLSLFQRSSTKHVVFVPEVQFWNARLGNLEYIYDQLRDEKVRKMAVILEKTDSAYFPCFKTLFRNIVAASFLPRETALAEAKDIVLYLKPLMKHLALLEDTDFSEVTPFLRPLLYTVCLIWSHSCYYCNSSKIIVLLRQICNLLINQNSAQSRFRGSTLSNGVQNCTCKQRRMGEWGRGRGVKNGTDRIPTSSPLFPKIEQHGAATRNYDYGQSQSNEWVLKGELFDEYKERLPEFFIGREPMPWTFHPNIVFERFQSFLDRLNTVQSFFNTVIEFMKLEKVEIGGLKGRILSSRIVAVFAEFNEHLSVFACKTYDVLNPEDEAFVQDYVEFQARIRDLDRRLASVLCQAFDDCCNLESVFKLIEIVGSVLDRPLIKDEFTGKYKYIVEMLEVELASTQRTCVVGHELNNAELSQAFYAYYPVLRVFQNLYTKQITTLEKYGWMPVDKNLPTVAGALRWAYQLRQRITIPVTSFRALQHP</sequence>
<dbReference type="EMBL" id="OD565329">
    <property type="protein sequence ID" value="CAD7441493.1"/>
    <property type="molecule type" value="Genomic_DNA"/>
</dbReference>
<dbReference type="GO" id="GO:0005858">
    <property type="term" value="C:axonemal dynein complex"/>
    <property type="evidence" value="ECO:0007669"/>
    <property type="project" value="TreeGrafter"/>
</dbReference>
<dbReference type="GO" id="GO:0007018">
    <property type="term" value="P:microtubule-based movement"/>
    <property type="evidence" value="ECO:0007669"/>
    <property type="project" value="InterPro"/>
</dbReference>
<dbReference type="GO" id="GO:0051959">
    <property type="term" value="F:dynein light intermediate chain binding"/>
    <property type="evidence" value="ECO:0007669"/>
    <property type="project" value="InterPro"/>
</dbReference>
<dbReference type="PANTHER" id="PTHR46532">
    <property type="entry name" value="MALE FERTILITY FACTOR KL5"/>
    <property type="match status" value="1"/>
</dbReference>
<feature type="domain" description="Dynein heavy chain tail" evidence="1">
    <location>
        <begin position="57"/>
        <end position="189"/>
    </location>
</feature>
<organism evidence="2">
    <name type="scientific">Timema bartmani</name>
    <dbReference type="NCBI Taxonomy" id="61472"/>
    <lineage>
        <taxon>Eukaryota</taxon>
        <taxon>Metazoa</taxon>
        <taxon>Ecdysozoa</taxon>
        <taxon>Arthropoda</taxon>
        <taxon>Hexapoda</taxon>
        <taxon>Insecta</taxon>
        <taxon>Pterygota</taxon>
        <taxon>Neoptera</taxon>
        <taxon>Polyneoptera</taxon>
        <taxon>Phasmatodea</taxon>
        <taxon>Timematodea</taxon>
        <taxon>Timematoidea</taxon>
        <taxon>Timematidae</taxon>
        <taxon>Timema</taxon>
    </lineage>
</organism>
<accession>A0A7R9EU74</accession>
<evidence type="ECO:0000259" key="1">
    <source>
        <dbReference type="Pfam" id="PF08385"/>
    </source>
</evidence>
<proteinExistence type="predicted"/>
<dbReference type="InterPro" id="IPR013594">
    <property type="entry name" value="Dynein_heavy_tail"/>
</dbReference>